<dbReference type="EMBL" id="CP094970">
    <property type="protein sequence ID" value="UYM06891.1"/>
    <property type="molecule type" value="Genomic_DNA"/>
</dbReference>
<sequence>MDGIRYRRPATRVVGTGCAAVMMASSVLLIAPPSGAAPDDTIVIEIAPDETNYAGWHQGYADAEYSFGLTEDGLSMTGKSQVINGYDDNDSDLSGEDNVDLRAALRAAAYTLESGEARFQVALFFDNTDNGTVDPVFTTLRPQDPATEGRNEVGTSDAWVSSKAIDADHGANAPAPLGDLLEAIGDQRKTIGYGVLTTPGSEAVVDSIDWDGTTYAFRSAGAEESMVADRDIGFDETPYAGWHQGVENAGEPGEHEVTEDGLVMTGRSQVIKGYDDNTLDVDSRNVHLPSVLENASYTLAEGDAWFQVAAFFTAAGQTDPAFTTLRPAQPAQAGDEQAISLDDEWIASRAIGAVPANTPTPLRDLVGAMTEYKVIGFGVYTEGDGATVSDLTWDHTKYTFADTRPTGTEQVFFADIAPAETDATYGHWHQGVESGAYEVNADGLFLDGRSQVINGYDEGEQPNAGLDRALSEASYTVESGDAWFQVAVGWAEGGFATLRPAGPATAGENEISLDQEWISSNAIGDVPANAAMPLADLVNAIQSQSGSHVLAFGVYSDTAGDATVSSIEWDGTTYEFVNRAPKATRESLETKARKSVTMRFDKTDRDGNPVTYEVDNPVNGKVELDGRKATYTPDRNFTGKDRFRYTVIDPYGESDSGYVVVQVEKLNAKVTGIRVTPKKVTPAKRVSVTVRVVSGGEPASGKVAIRAKRVLGQKKLKDGKATIKIGKLKRGKHTLTARYLGTKVSAKASRQFTIKVVRR</sequence>
<reference evidence="3" key="1">
    <citation type="submission" date="2022-01" db="EMBL/GenBank/DDBJ databases">
        <title>Nocardioidaceae gen. sp. A5X3R13.</title>
        <authorList>
            <person name="Lopez Marin M.A."/>
            <person name="Uhlik O."/>
        </authorList>
    </citation>
    <scope>NUCLEOTIDE SEQUENCE</scope>
    <source>
        <strain evidence="3">A5X3R13</strain>
    </source>
</reference>
<protein>
    <submittedName>
        <fullName evidence="3">Ig-like domain-containing protein</fullName>
    </submittedName>
</protein>
<dbReference type="AlphaFoldDB" id="A0AA46TKD2"/>
<keyword evidence="1" id="KW-0472">Membrane</keyword>
<proteinExistence type="predicted"/>
<keyword evidence="1" id="KW-1133">Transmembrane helix</keyword>
<feature type="domain" description="Bacterial Ig-like" evidence="2">
    <location>
        <begin position="676"/>
        <end position="756"/>
    </location>
</feature>
<name>A0AA46TKD2_9ACTN</name>
<gene>
    <name evidence="3" type="ORF">L0C25_07395</name>
</gene>
<dbReference type="Pfam" id="PF16640">
    <property type="entry name" value="Big_3_5"/>
    <property type="match status" value="1"/>
</dbReference>
<evidence type="ECO:0000259" key="2">
    <source>
        <dbReference type="Pfam" id="PF16640"/>
    </source>
</evidence>
<keyword evidence="4" id="KW-1185">Reference proteome</keyword>
<dbReference type="InterPro" id="IPR013783">
    <property type="entry name" value="Ig-like_fold"/>
</dbReference>
<feature type="transmembrane region" description="Helical" evidence="1">
    <location>
        <begin position="12"/>
        <end position="31"/>
    </location>
</feature>
<dbReference type="GO" id="GO:0005975">
    <property type="term" value="P:carbohydrate metabolic process"/>
    <property type="evidence" value="ECO:0007669"/>
    <property type="project" value="UniProtKB-ARBA"/>
</dbReference>
<dbReference type="KEGG" id="sgrg:L0C25_07395"/>
<dbReference type="InterPro" id="IPR032109">
    <property type="entry name" value="Big_3_5"/>
</dbReference>
<dbReference type="Gene3D" id="2.60.40.10">
    <property type="entry name" value="Immunoglobulins"/>
    <property type="match status" value="1"/>
</dbReference>
<accession>A0AA46TKD2</accession>
<dbReference type="Proteomes" id="UP001164390">
    <property type="component" value="Chromosome"/>
</dbReference>
<organism evidence="3 4">
    <name type="scientific">Solicola gregarius</name>
    <dbReference type="NCBI Taxonomy" id="2908642"/>
    <lineage>
        <taxon>Bacteria</taxon>
        <taxon>Bacillati</taxon>
        <taxon>Actinomycetota</taxon>
        <taxon>Actinomycetes</taxon>
        <taxon>Propionibacteriales</taxon>
        <taxon>Nocardioidaceae</taxon>
        <taxon>Solicola</taxon>
    </lineage>
</organism>
<keyword evidence="1" id="KW-0812">Transmembrane</keyword>
<evidence type="ECO:0000256" key="1">
    <source>
        <dbReference type="SAM" id="Phobius"/>
    </source>
</evidence>
<dbReference type="RefSeq" id="WP_271635820.1">
    <property type="nucleotide sequence ID" value="NZ_CP094970.1"/>
</dbReference>
<evidence type="ECO:0000313" key="4">
    <source>
        <dbReference type="Proteomes" id="UP001164390"/>
    </source>
</evidence>
<dbReference type="Gene3D" id="2.60.40.3440">
    <property type="match status" value="1"/>
</dbReference>
<dbReference type="Pfam" id="PF17963">
    <property type="entry name" value="Big_9"/>
    <property type="match status" value="1"/>
</dbReference>
<evidence type="ECO:0000313" key="3">
    <source>
        <dbReference type="EMBL" id="UYM06891.1"/>
    </source>
</evidence>